<reference evidence="3" key="1">
    <citation type="submission" date="2024-02" db="EMBL/GenBank/DDBJ databases">
        <authorList>
            <consortium name="ELIXIR-Norway"/>
            <consortium name="Elixir Norway"/>
        </authorList>
    </citation>
    <scope>NUCLEOTIDE SEQUENCE</scope>
</reference>
<dbReference type="InterPro" id="IPR000210">
    <property type="entry name" value="BTB/POZ_dom"/>
</dbReference>
<dbReference type="InterPro" id="IPR003131">
    <property type="entry name" value="T1-type_BTB"/>
</dbReference>
<protein>
    <recommendedName>
        <fullName evidence="2">BTB domain-containing protein</fullName>
    </recommendedName>
</protein>
<organism evidence="3 4">
    <name type="scientific">Sphagnum troendelagicum</name>
    <dbReference type="NCBI Taxonomy" id="128251"/>
    <lineage>
        <taxon>Eukaryota</taxon>
        <taxon>Viridiplantae</taxon>
        <taxon>Streptophyta</taxon>
        <taxon>Embryophyta</taxon>
        <taxon>Bryophyta</taxon>
        <taxon>Sphagnophytina</taxon>
        <taxon>Sphagnopsida</taxon>
        <taxon>Sphagnales</taxon>
        <taxon>Sphagnaceae</taxon>
        <taxon>Sphagnum</taxon>
    </lineage>
</organism>
<evidence type="ECO:0000313" key="4">
    <source>
        <dbReference type="Proteomes" id="UP001497512"/>
    </source>
</evidence>
<dbReference type="EMBL" id="OZ019899">
    <property type="protein sequence ID" value="CAK9232349.1"/>
    <property type="molecule type" value="Genomic_DNA"/>
</dbReference>
<feature type="domain" description="BTB" evidence="2">
    <location>
        <begin position="39"/>
        <end position="103"/>
    </location>
</feature>
<dbReference type="SMART" id="SM00225">
    <property type="entry name" value="BTB"/>
    <property type="match status" value="1"/>
</dbReference>
<dbReference type="PANTHER" id="PTHR11145">
    <property type="entry name" value="BTB/POZ DOMAIN-CONTAINING ADAPTER FOR CUL3-MEDIATED RHOA DEGRADATION PROTEIN FAMILY MEMBER"/>
    <property type="match status" value="1"/>
</dbReference>
<name>A0ABP0UY73_9BRYO</name>
<dbReference type="InterPro" id="IPR045068">
    <property type="entry name" value="BACURD1-3"/>
</dbReference>
<evidence type="ECO:0000259" key="2">
    <source>
        <dbReference type="PROSITE" id="PS50097"/>
    </source>
</evidence>
<dbReference type="Gene3D" id="3.30.710.10">
    <property type="entry name" value="Potassium Channel Kv1.1, Chain A"/>
    <property type="match status" value="1"/>
</dbReference>
<dbReference type="InterPro" id="IPR011333">
    <property type="entry name" value="SKP1/BTB/POZ_sf"/>
</dbReference>
<dbReference type="Proteomes" id="UP001497512">
    <property type="component" value="Chromosome 7"/>
</dbReference>
<dbReference type="CDD" id="cd18316">
    <property type="entry name" value="BTB_POZ_KCTD-like"/>
    <property type="match status" value="1"/>
</dbReference>
<accession>A0ABP0UY73</accession>
<dbReference type="SUPFAM" id="SSF54695">
    <property type="entry name" value="POZ domain"/>
    <property type="match status" value="1"/>
</dbReference>
<sequence length="194" mass="22468">MSMKSDDQEEVFQDPCAFQSSKRRAQHSWQQTKEDSLHDRIELNIGGQRFETTKDTLCKGSEMLAAWLNRFYSSNGVIWIDRDGERFGHILNYLRNGTVWLDDVPSLRGLQEEALYFGIASLQRQCEEMIQAIEAREEEKASKRSHELRSALREVLENANFTVTCPQKGKVLALTRGTPLTWTHEHVFQTDLDF</sequence>
<evidence type="ECO:0000256" key="1">
    <source>
        <dbReference type="ARBA" id="ARBA00004906"/>
    </source>
</evidence>
<dbReference type="Pfam" id="PF02214">
    <property type="entry name" value="BTB_2"/>
    <property type="match status" value="1"/>
</dbReference>
<evidence type="ECO:0000313" key="3">
    <source>
        <dbReference type="EMBL" id="CAK9232349.1"/>
    </source>
</evidence>
<dbReference type="PANTHER" id="PTHR11145:SF8">
    <property type="entry name" value="RE57120P"/>
    <property type="match status" value="1"/>
</dbReference>
<comment type="pathway">
    <text evidence="1">Protein modification; protein ubiquitination.</text>
</comment>
<gene>
    <name evidence="3" type="ORF">CSSPTR1EN2_LOCUS21213</name>
</gene>
<proteinExistence type="predicted"/>
<keyword evidence="4" id="KW-1185">Reference proteome</keyword>
<dbReference type="PROSITE" id="PS50097">
    <property type="entry name" value="BTB"/>
    <property type="match status" value="1"/>
</dbReference>